<accession>A0A7W6P740</accession>
<feature type="signal peptide" evidence="1">
    <location>
        <begin position="1"/>
        <end position="26"/>
    </location>
</feature>
<organism evidence="2 3">
    <name type="scientific">Pedobacter zeae</name>
    <dbReference type="NCBI Taxonomy" id="1737356"/>
    <lineage>
        <taxon>Bacteria</taxon>
        <taxon>Pseudomonadati</taxon>
        <taxon>Bacteroidota</taxon>
        <taxon>Sphingobacteriia</taxon>
        <taxon>Sphingobacteriales</taxon>
        <taxon>Sphingobacteriaceae</taxon>
        <taxon>Pedobacter</taxon>
    </lineage>
</organism>
<dbReference type="RefSeq" id="WP_183764323.1">
    <property type="nucleotide sequence ID" value="NZ_BMHZ01000001.1"/>
</dbReference>
<protein>
    <submittedName>
        <fullName evidence="2">Uncharacterized protein</fullName>
    </submittedName>
</protein>
<proteinExistence type="predicted"/>
<comment type="caution">
    <text evidence="2">The sequence shown here is derived from an EMBL/GenBank/DDBJ whole genome shotgun (WGS) entry which is preliminary data.</text>
</comment>
<name>A0A7W6P740_9SPHI</name>
<gene>
    <name evidence="2" type="ORF">GGQ60_002530</name>
</gene>
<reference evidence="2 3" key="1">
    <citation type="submission" date="2020-08" db="EMBL/GenBank/DDBJ databases">
        <title>Genomic Encyclopedia of Type Strains, Phase IV (KMG-IV): sequencing the most valuable type-strain genomes for metagenomic binning, comparative biology and taxonomic classification.</title>
        <authorList>
            <person name="Goeker M."/>
        </authorList>
    </citation>
    <scope>NUCLEOTIDE SEQUENCE [LARGE SCALE GENOMIC DNA]</scope>
    <source>
        <strain evidence="2 3">DSM 100774</strain>
    </source>
</reference>
<feature type="chain" id="PRO_5030574221" evidence="1">
    <location>
        <begin position="27"/>
        <end position="201"/>
    </location>
</feature>
<evidence type="ECO:0000313" key="3">
    <source>
        <dbReference type="Proteomes" id="UP000532273"/>
    </source>
</evidence>
<dbReference type="Proteomes" id="UP000532273">
    <property type="component" value="Unassembled WGS sequence"/>
</dbReference>
<evidence type="ECO:0000313" key="2">
    <source>
        <dbReference type="EMBL" id="MBB4108549.1"/>
    </source>
</evidence>
<evidence type="ECO:0000256" key="1">
    <source>
        <dbReference type="SAM" id="SignalP"/>
    </source>
</evidence>
<sequence>MKIAKSFALVFLLTGSLSYLSTPLLAQSMQTGLDRLNGNALIEQLADQRKAFNKNHSNHILPKSAYIINREKLTLISFNGLDYYVKNNRVIGIRGLNLSDTVLSQITDKLLLLDSTQFKQSELSNMEHFSPKVDFQKIRNIDRQFMLTLKCLSSTVRDIAALTKNENPSLTVENNIAKMRLPNIDKAREKSKEQTLVSLVK</sequence>
<dbReference type="EMBL" id="JACIEF010000002">
    <property type="protein sequence ID" value="MBB4108549.1"/>
    <property type="molecule type" value="Genomic_DNA"/>
</dbReference>
<dbReference type="AlphaFoldDB" id="A0A7W6P740"/>
<keyword evidence="1" id="KW-0732">Signal</keyword>